<keyword evidence="1" id="KW-1133">Transmembrane helix</keyword>
<dbReference type="AlphaFoldDB" id="A0A8H4P5H2"/>
<evidence type="ECO:0000313" key="3">
    <source>
        <dbReference type="Proteomes" id="UP000605986"/>
    </source>
</evidence>
<sequence length="435" mass="49244">MPQKGSNRNKSRRSPIAFLDSLQDAKETRSSFLRACCGNTPNQPDFIAGLELFATLIEARMLDCETAMTSLLNVLWHSHTNYSYIKCQYKTLVEIARLIRSSTSKTTIADLADQVFEHFQVDETNRKLQNNTMRHLIFASIGWLTMLYTAKPESCGSDFTIKSDHRVWPATGNQRASSACHRPLGAVLRNYEVMPIACPPEVRASSGRDRLLSVTHLNFFTMSRLGDVTVTWVDDLSKHCDFDRYSRTKELKLFRVPSICAKICLSESEEVLIGRLFGSHNCNHSCTKRAESLARSYLIEVLLSYRLLFGQHRSSRKLFLKHEQERAKYNGSIDPLLCALCGTKDMGNFTETMTLLRERGVYNADINFPHLGARLAELADYSASQRPRDLVEVWNDERDPERLFAFRSLIIVGVVSISLSFVQIIVGLAQVGLSV</sequence>
<feature type="transmembrane region" description="Helical" evidence="1">
    <location>
        <begin position="408"/>
        <end position="433"/>
    </location>
</feature>
<keyword evidence="3" id="KW-1185">Reference proteome</keyword>
<proteinExistence type="predicted"/>
<evidence type="ECO:0000313" key="2">
    <source>
        <dbReference type="EMBL" id="KAF4458058.1"/>
    </source>
</evidence>
<accession>A0A8H4P5H2</accession>
<organism evidence="2 3">
    <name type="scientific">Fusarium austroafricanum</name>
    <dbReference type="NCBI Taxonomy" id="2364996"/>
    <lineage>
        <taxon>Eukaryota</taxon>
        <taxon>Fungi</taxon>
        <taxon>Dikarya</taxon>
        <taxon>Ascomycota</taxon>
        <taxon>Pezizomycotina</taxon>
        <taxon>Sordariomycetes</taxon>
        <taxon>Hypocreomycetidae</taxon>
        <taxon>Hypocreales</taxon>
        <taxon>Nectriaceae</taxon>
        <taxon>Fusarium</taxon>
        <taxon>Fusarium concolor species complex</taxon>
    </lineage>
</organism>
<gene>
    <name evidence="2" type="ORF">F53441_133</name>
</gene>
<dbReference type="Proteomes" id="UP000605986">
    <property type="component" value="Unassembled WGS sequence"/>
</dbReference>
<dbReference type="EMBL" id="JAADJG010000005">
    <property type="protein sequence ID" value="KAF4458058.1"/>
    <property type="molecule type" value="Genomic_DNA"/>
</dbReference>
<keyword evidence="1" id="KW-0472">Membrane</keyword>
<reference evidence="2" key="1">
    <citation type="submission" date="2020-01" db="EMBL/GenBank/DDBJ databases">
        <title>Identification and distribution of gene clusters putatively required for synthesis of sphingolipid metabolism inhibitors in phylogenetically diverse species of the filamentous fungus Fusarium.</title>
        <authorList>
            <person name="Kim H.-S."/>
            <person name="Busman M."/>
            <person name="Brown D.W."/>
            <person name="Divon H."/>
            <person name="Uhlig S."/>
            <person name="Proctor R.H."/>
        </authorList>
    </citation>
    <scope>NUCLEOTIDE SEQUENCE</scope>
    <source>
        <strain evidence="2">NRRL 53441</strain>
    </source>
</reference>
<keyword evidence="1" id="KW-0812">Transmembrane</keyword>
<comment type="caution">
    <text evidence="2">The sequence shown here is derived from an EMBL/GenBank/DDBJ whole genome shotgun (WGS) entry which is preliminary data.</text>
</comment>
<evidence type="ECO:0000256" key="1">
    <source>
        <dbReference type="SAM" id="Phobius"/>
    </source>
</evidence>
<protein>
    <submittedName>
        <fullName evidence="2">Uncharacterized protein</fullName>
    </submittedName>
</protein>
<dbReference type="OrthoDB" id="5428890at2759"/>
<name>A0A8H4P5H2_9HYPO</name>